<dbReference type="Proteomes" id="UP000266273">
    <property type="component" value="Unassembled WGS sequence"/>
</dbReference>
<organism evidence="1 2">
    <name type="scientific">Dichotomicrobium thermohalophilum</name>
    <dbReference type="NCBI Taxonomy" id="933063"/>
    <lineage>
        <taxon>Bacteria</taxon>
        <taxon>Pseudomonadati</taxon>
        <taxon>Pseudomonadota</taxon>
        <taxon>Alphaproteobacteria</taxon>
        <taxon>Hyphomicrobiales</taxon>
        <taxon>Hyphomicrobiaceae</taxon>
        <taxon>Dichotomicrobium</taxon>
    </lineage>
</organism>
<dbReference type="AlphaFoldDB" id="A0A397Q322"/>
<evidence type="ECO:0000313" key="1">
    <source>
        <dbReference type="EMBL" id="RIA55920.1"/>
    </source>
</evidence>
<comment type="caution">
    <text evidence="1">The sequence shown here is derived from an EMBL/GenBank/DDBJ whole genome shotgun (WGS) entry which is preliminary data.</text>
</comment>
<keyword evidence="2" id="KW-1185">Reference proteome</keyword>
<sequence length="223" mass="24937">MTSDPSEADIKGSVQADNWLVVGWFTPDYRALAENFAANLEVYRTPFHLFSKSKSEKGWNTWRKPSVVLEAMSVYPDKTIVLMDVDCILNGDIAPLTGIGGDVGIRVNARRARLLWPMHKRVVLKATSQVAVFHPTEGAKRFASEWERQCAQTHYSGDEAAMLQAFLTVPGVAFTQIGRPAMVDHESAHADRKPRTLKERLKAIERRFRTGRTQAAKEAGLGR</sequence>
<dbReference type="EMBL" id="QXDF01000001">
    <property type="protein sequence ID" value="RIA55920.1"/>
    <property type="molecule type" value="Genomic_DNA"/>
</dbReference>
<reference evidence="1 2" key="1">
    <citation type="submission" date="2018-08" db="EMBL/GenBank/DDBJ databases">
        <title>Genomic Encyclopedia of Archaeal and Bacterial Type Strains, Phase II (KMG-II): from individual species to whole genera.</title>
        <authorList>
            <person name="Goeker M."/>
        </authorList>
    </citation>
    <scope>NUCLEOTIDE SEQUENCE [LARGE SCALE GENOMIC DNA]</scope>
    <source>
        <strain evidence="1 2">DSM 5002</strain>
    </source>
</reference>
<dbReference type="OrthoDB" id="7930190at2"/>
<proteinExistence type="predicted"/>
<evidence type="ECO:0000313" key="2">
    <source>
        <dbReference type="Proteomes" id="UP000266273"/>
    </source>
</evidence>
<gene>
    <name evidence="1" type="ORF">BXY53_1007</name>
</gene>
<accession>A0A397Q322</accession>
<evidence type="ECO:0008006" key="3">
    <source>
        <dbReference type="Google" id="ProtNLM"/>
    </source>
</evidence>
<name>A0A397Q322_9HYPH</name>
<protein>
    <recommendedName>
        <fullName evidence="3">Nucleotide-diphospho-sugar transferase</fullName>
    </recommendedName>
</protein>
<dbReference type="RefSeq" id="WP_119060766.1">
    <property type="nucleotide sequence ID" value="NZ_QXDF01000001.1"/>
</dbReference>